<sequence>MRKQILILVLLASGLVASRYVYIYPCARPILYKVGSIDSKFGVQEDKLLKNLKSAEDVWEQPSNRNLFDFSSDAQLTVNFVYDSRQALKTNITKQEQSLTSQNRSLDAQINDYEKQVADFKNRSAQLNTEINDWNSKGGAPPEVYDQLISRQKALQQEADRLNQLAKSLNQKAQNYNSGVLKINNTISTFNQELSAKPEEGIYNSGTQTIDIFFITDKNELVHTLAHEFGHARDLDHLDDSRAIMYPMTSMIITATPGDLSSLEQVCARRSYWDVVANYLELLYNRFSE</sequence>
<dbReference type="InterPro" id="IPR024079">
    <property type="entry name" value="MetalloPept_cat_dom_sf"/>
</dbReference>
<dbReference type="SUPFAM" id="SSF55486">
    <property type="entry name" value="Metalloproteases ('zincins'), catalytic domain"/>
    <property type="match status" value="2"/>
</dbReference>
<dbReference type="Gene3D" id="3.40.390.10">
    <property type="entry name" value="Collagenase (Catalytic Domain)"/>
    <property type="match status" value="1"/>
</dbReference>
<organism evidence="2 3">
    <name type="scientific">Candidatus Amesbacteria bacterium GW2011_GWA2_47_11b</name>
    <dbReference type="NCBI Taxonomy" id="1618358"/>
    <lineage>
        <taxon>Bacteria</taxon>
        <taxon>Candidatus Amesiibacteriota</taxon>
    </lineage>
</organism>
<gene>
    <name evidence="2" type="ORF">UX80_C0004G0050</name>
</gene>
<evidence type="ECO:0000256" key="1">
    <source>
        <dbReference type="SAM" id="Coils"/>
    </source>
</evidence>
<feature type="coiled-coil region" evidence="1">
    <location>
        <begin position="96"/>
        <end position="179"/>
    </location>
</feature>
<accession>A0A0G1RLT7</accession>
<dbReference type="AlphaFoldDB" id="A0A0G1RLT7"/>
<proteinExistence type="predicted"/>
<comment type="caution">
    <text evidence="2">The sequence shown here is derived from an EMBL/GenBank/DDBJ whole genome shotgun (WGS) entry which is preliminary data.</text>
</comment>
<reference evidence="2 3" key="1">
    <citation type="journal article" date="2015" name="Nature">
        <title>rRNA introns, odd ribosomes, and small enigmatic genomes across a large radiation of phyla.</title>
        <authorList>
            <person name="Brown C.T."/>
            <person name="Hug L.A."/>
            <person name="Thomas B.C."/>
            <person name="Sharon I."/>
            <person name="Castelle C.J."/>
            <person name="Singh A."/>
            <person name="Wilkins M.J."/>
            <person name="Williams K.H."/>
            <person name="Banfield J.F."/>
        </authorList>
    </citation>
    <scope>NUCLEOTIDE SEQUENCE [LARGE SCALE GENOMIC DNA]</scope>
</reference>
<evidence type="ECO:0000313" key="2">
    <source>
        <dbReference type="EMBL" id="KKU58299.1"/>
    </source>
</evidence>
<name>A0A0G1RLT7_9BACT</name>
<dbReference type="EMBL" id="LCNO01000004">
    <property type="protein sequence ID" value="KKU58299.1"/>
    <property type="molecule type" value="Genomic_DNA"/>
</dbReference>
<dbReference type="Proteomes" id="UP000034307">
    <property type="component" value="Unassembled WGS sequence"/>
</dbReference>
<protein>
    <submittedName>
        <fullName evidence="2">Uncharacterized protein</fullName>
    </submittedName>
</protein>
<dbReference type="STRING" id="1618358.UX80_C0004G0050"/>
<keyword evidence="1" id="KW-0175">Coiled coil</keyword>
<evidence type="ECO:0000313" key="3">
    <source>
        <dbReference type="Proteomes" id="UP000034307"/>
    </source>
</evidence>
<dbReference type="GO" id="GO:0008237">
    <property type="term" value="F:metallopeptidase activity"/>
    <property type="evidence" value="ECO:0007669"/>
    <property type="project" value="InterPro"/>
</dbReference>